<dbReference type="PANTHER" id="PTHR34216:SF7">
    <property type="entry name" value="POLY-BETA-1,6-N-ACETYL-D-GLUCOSAMINE N-DEACETYLASE"/>
    <property type="match status" value="1"/>
</dbReference>
<evidence type="ECO:0000313" key="4">
    <source>
        <dbReference type="Proteomes" id="UP000036000"/>
    </source>
</evidence>
<organism evidence="3 4">
    <name type="scientific">Levilactobacillus koreensis</name>
    <dbReference type="NCBI Taxonomy" id="637971"/>
    <lineage>
        <taxon>Bacteria</taxon>
        <taxon>Bacillati</taxon>
        <taxon>Bacillota</taxon>
        <taxon>Bacilli</taxon>
        <taxon>Lactobacillales</taxon>
        <taxon>Lactobacillaceae</taxon>
        <taxon>Levilactobacillus</taxon>
    </lineage>
</organism>
<dbReference type="InterPro" id="IPR011330">
    <property type="entry name" value="Glyco_hydro/deAcase_b/a-brl"/>
</dbReference>
<sequence length="295" mass="33896">MTPRRCRQWFLIGLLLTVVFSLGWTYQQQASQQHHTQDSYALPARYRQLKNGIMIFCYHRVLADSLPTRVAQKLSTNSQLHEFNVPASEFAAQMKYLHDHHIKVITSQEMTRLVRSQQPIRGKYVVLTFDDIDRSVSDNAIPVMKKYDLPFTAFVITGNTGEYREGSQMATWQEIRQAQDTAGDRMTLGLHTHDLHHLNAKFQPIFTQPHYTGKFERDFTRSLTELRTHTGVTASSFAYPYGGGTPAISHFLSQQDLSWVATLNSGIVTDDTNLNDTPRLIVNHESWPSIRDWLK</sequence>
<name>A0AAC8ZG27_9LACO</name>
<dbReference type="InterPro" id="IPR051398">
    <property type="entry name" value="Polysacch_Deacetylase"/>
</dbReference>
<reference evidence="3 4" key="1">
    <citation type="submission" date="2015-07" db="EMBL/GenBank/DDBJ databases">
        <title>Lactobacillus korensis/26-25/ whole genome sequencing.</title>
        <authorList>
            <person name="Kim M.K."/>
            <person name="Im W.-T."/>
            <person name="Srinivasan S."/>
            <person name="Lee J.-J."/>
        </authorList>
    </citation>
    <scope>NUCLEOTIDE SEQUENCE [LARGE SCALE GENOMIC DNA]</scope>
    <source>
        <strain evidence="3 4">26-25</strain>
    </source>
</reference>
<protein>
    <recommendedName>
        <fullName evidence="2">NodB homology domain-containing protein</fullName>
    </recommendedName>
</protein>
<evidence type="ECO:0000313" key="3">
    <source>
        <dbReference type="EMBL" id="AKP64018.1"/>
    </source>
</evidence>
<gene>
    <name evidence="3" type="ORF">ABN16_02755</name>
</gene>
<keyword evidence="1" id="KW-0732">Signal</keyword>
<dbReference type="AlphaFoldDB" id="A0AAC8ZG27"/>
<keyword evidence="4" id="KW-1185">Reference proteome</keyword>
<dbReference type="GO" id="GO:0005975">
    <property type="term" value="P:carbohydrate metabolic process"/>
    <property type="evidence" value="ECO:0007669"/>
    <property type="project" value="InterPro"/>
</dbReference>
<proteinExistence type="predicted"/>
<dbReference type="Pfam" id="PF01522">
    <property type="entry name" value="Polysacc_deac_1"/>
    <property type="match status" value="1"/>
</dbReference>
<dbReference type="PANTHER" id="PTHR34216">
    <property type="match status" value="1"/>
</dbReference>
<dbReference type="EMBL" id="CP012033">
    <property type="protein sequence ID" value="AKP64018.1"/>
    <property type="molecule type" value="Genomic_DNA"/>
</dbReference>
<dbReference type="InterPro" id="IPR002509">
    <property type="entry name" value="NODB_dom"/>
</dbReference>
<evidence type="ECO:0000256" key="1">
    <source>
        <dbReference type="ARBA" id="ARBA00022729"/>
    </source>
</evidence>
<evidence type="ECO:0000259" key="2">
    <source>
        <dbReference type="PROSITE" id="PS51677"/>
    </source>
</evidence>
<dbReference type="Proteomes" id="UP000036000">
    <property type="component" value="Chromosome"/>
</dbReference>
<dbReference type="PROSITE" id="PS51677">
    <property type="entry name" value="NODB"/>
    <property type="match status" value="1"/>
</dbReference>
<accession>A0AAC8ZG27</accession>
<dbReference type="RefSeq" id="WP_048732733.1">
    <property type="nucleotide sequence ID" value="NZ_CP012033.1"/>
</dbReference>
<feature type="domain" description="NodB homology" evidence="2">
    <location>
        <begin position="123"/>
        <end position="295"/>
    </location>
</feature>
<dbReference type="SUPFAM" id="SSF88713">
    <property type="entry name" value="Glycoside hydrolase/deacetylase"/>
    <property type="match status" value="1"/>
</dbReference>
<dbReference type="GO" id="GO:0016810">
    <property type="term" value="F:hydrolase activity, acting on carbon-nitrogen (but not peptide) bonds"/>
    <property type="evidence" value="ECO:0007669"/>
    <property type="project" value="InterPro"/>
</dbReference>
<dbReference type="KEGG" id="lko:ABN16_02755"/>
<dbReference type="Gene3D" id="3.20.20.370">
    <property type="entry name" value="Glycoside hydrolase/deacetylase"/>
    <property type="match status" value="1"/>
</dbReference>